<dbReference type="AlphaFoldDB" id="A0A517PGG2"/>
<dbReference type="RefSeq" id="WP_145180007.1">
    <property type="nucleotide sequence ID" value="NZ_CP036266.1"/>
</dbReference>
<accession>A0A517PGG2</accession>
<dbReference type="Gene3D" id="2.60.120.620">
    <property type="entry name" value="q2cbj1_9rhob like domain"/>
    <property type="match status" value="1"/>
</dbReference>
<dbReference type="GO" id="GO:0005506">
    <property type="term" value="F:iron ion binding"/>
    <property type="evidence" value="ECO:0007669"/>
    <property type="project" value="InterPro"/>
</dbReference>
<comment type="cofactor">
    <cofactor evidence="1">
        <name>L-ascorbate</name>
        <dbReference type="ChEBI" id="CHEBI:38290"/>
    </cofactor>
</comment>
<dbReference type="PROSITE" id="PS51471">
    <property type="entry name" value="FE2OG_OXY"/>
    <property type="match status" value="1"/>
</dbReference>
<dbReference type="SMART" id="SM00702">
    <property type="entry name" value="P4Hc"/>
    <property type="match status" value="1"/>
</dbReference>
<proteinExistence type="predicted"/>
<keyword evidence="5" id="KW-0560">Oxidoreductase</keyword>
<keyword evidence="3" id="KW-0847">Vitamin C</keyword>
<evidence type="ECO:0000256" key="4">
    <source>
        <dbReference type="ARBA" id="ARBA00022964"/>
    </source>
</evidence>
<evidence type="ECO:0000256" key="5">
    <source>
        <dbReference type="ARBA" id="ARBA00023002"/>
    </source>
</evidence>
<dbReference type="InterPro" id="IPR005123">
    <property type="entry name" value="Oxoglu/Fe-dep_dioxygenase_dom"/>
</dbReference>
<dbReference type="InterPro" id="IPR045054">
    <property type="entry name" value="P4HA-like"/>
</dbReference>
<keyword evidence="9" id="KW-1185">Reference proteome</keyword>
<organism evidence="8 9">
    <name type="scientific">Gimesia chilikensis</name>
    <dbReference type="NCBI Taxonomy" id="2605989"/>
    <lineage>
        <taxon>Bacteria</taxon>
        <taxon>Pseudomonadati</taxon>
        <taxon>Planctomycetota</taxon>
        <taxon>Planctomycetia</taxon>
        <taxon>Planctomycetales</taxon>
        <taxon>Planctomycetaceae</taxon>
        <taxon>Gimesia</taxon>
    </lineage>
</organism>
<evidence type="ECO:0000313" key="9">
    <source>
        <dbReference type="Proteomes" id="UP000320421"/>
    </source>
</evidence>
<dbReference type="OrthoDB" id="269774at2"/>
<dbReference type="GO" id="GO:0031418">
    <property type="term" value="F:L-ascorbic acid binding"/>
    <property type="evidence" value="ECO:0007669"/>
    <property type="project" value="UniProtKB-KW"/>
</dbReference>
<dbReference type="InterPro" id="IPR044862">
    <property type="entry name" value="Pro_4_hyd_alph_FE2OG_OXY"/>
</dbReference>
<evidence type="ECO:0000313" key="8">
    <source>
        <dbReference type="EMBL" id="QDT18449.1"/>
    </source>
</evidence>
<keyword evidence="4" id="KW-0223">Dioxygenase</keyword>
<name>A0A517PGG2_9PLAN</name>
<sequence>MPEENWLNDSVFTVENFLTPEECQKYIRISEDFGYEDALVSSPRGQVLRKDLRNNERVMLQNEEIAAWLWERAGDFVPYQYDDRSAIGVNEMLRFYRYDPGQQFNWHQDFPFERDNGEQSYLTLIIYLNDDFEGGETSFEDSYSEEMFDEFKVVPQQGMALFFEHAIHHKGEPVTRGRKYVLRTDVMFAAEEAEAAYDYEDEYDAEDDDEW</sequence>
<dbReference type="Proteomes" id="UP000320421">
    <property type="component" value="Chromosome"/>
</dbReference>
<evidence type="ECO:0000259" key="7">
    <source>
        <dbReference type="PROSITE" id="PS51471"/>
    </source>
</evidence>
<protein>
    <submittedName>
        <fullName evidence="8">PKHD-type hydroxylase YbiX</fullName>
    </submittedName>
</protein>
<evidence type="ECO:0000256" key="6">
    <source>
        <dbReference type="ARBA" id="ARBA00023004"/>
    </source>
</evidence>
<dbReference type="PANTHER" id="PTHR10869">
    <property type="entry name" value="PROLYL 4-HYDROXYLASE ALPHA SUBUNIT"/>
    <property type="match status" value="1"/>
</dbReference>
<evidence type="ECO:0000256" key="2">
    <source>
        <dbReference type="ARBA" id="ARBA00022723"/>
    </source>
</evidence>
<dbReference type="SUPFAM" id="SSF51197">
    <property type="entry name" value="Clavaminate synthase-like"/>
    <property type="match status" value="1"/>
</dbReference>
<dbReference type="GO" id="GO:0004656">
    <property type="term" value="F:procollagen-proline 4-dioxygenase activity"/>
    <property type="evidence" value="ECO:0007669"/>
    <property type="project" value="TreeGrafter"/>
</dbReference>
<dbReference type="Pfam" id="PF13640">
    <property type="entry name" value="2OG-FeII_Oxy_3"/>
    <property type="match status" value="1"/>
</dbReference>
<dbReference type="PANTHER" id="PTHR10869:SF241">
    <property type="entry name" value="FE2OG DIOXYGENASE DOMAIN-CONTAINING PROTEIN"/>
    <property type="match status" value="1"/>
</dbReference>
<dbReference type="EMBL" id="CP036266">
    <property type="protein sequence ID" value="QDT18449.1"/>
    <property type="molecule type" value="Genomic_DNA"/>
</dbReference>
<keyword evidence="6" id="KW-0408">Iron</keyword>
<evidence type="ECO:0000256" key="1">
    <source>
        <dbReference type="ARBA" id="ARBA00001961"/>
    </source>
</evidence>
<gene>
    <name evidence="8" type="primary">ybiX</name>
    <name evidence="8" type="ORF">HG66A1_02100</name>
</gene>
<feature type="domain" description="Fe2OG dioxygenase" evidence="7">
    <location>
        <begin position="88"/>
        <end position="191"/>
    </location>
</feature>
<keyword evidence="2" id="KW-0479">Metal-binding</keyword>
<evidence type="ECO:0000256" key="3">
    <source>
        <dbReference type="ARBA" id="ARBA00022896"/>
    </source>
</evidence>
<dbReference type="InterPro" id="IPR006620">
    <property type="entry name" value="Pro_4_hyd_alph"/>
</dbReference>
<reference evidence="8 9" key="1">
    <citation type="submission" date="2019-02" db="EMBL/GenBank/DDBJ databases">
        <title>Deep-cultivation of Planctomycetes and their phenomic and genomic characterization uncovers novel biology.</title>
        <authorList>
            <person name="Wiegand S."/>
            <person name="Jogler M."/>
            <person name="Boedeker C."/>
            <person name="Pinto D."/>
            <person name="Vollmers J."/>
            <person name="Rivas-Marin E."/>
            <person name="Kohn T."/>
            <person name="Peeters S.H."/>
            <person name="Heuer A."/>
            <person name="Rast P."/>
            <person name="Oberbeckmann S."/>
            <person name="Bunk B."/>
            <person name="Jeske O."/>
            <person name="Meyerdierks A."/>
            <person name="Storesund J.E."/>
            <person name="Kallscheuer N."/>
            <person name="Luecker S."/>
            <person name="Lage O.M."/>
            <person name="Pohl T."/>
            <person name="Merkel B.J."/>
            <person name="Hornburger P."/>
            <person name="Mueller R.-W."/>
            <person name="Bruemmer F."/>
            <person name="Labrenz M."/>
            <person name="Spormann A.M."/>
            <person name="Op den Camp H."/>
            <person name="Overmann J."/>
            <person name="Amann R."/>
            <person name="Jetten M.S.M."/>
            <person name="Mascher T."/>
            <person name="Medema M.H."/>
            <person name="Devos D.P."/>
            <person name="Kaster A.-K."/>
            <person name="Ovreas L."/>
            <person name="Rohde M."/>
            <person name="Galperin M.Y."/>
            <person name="Jogler C."/>
        </authorList>
    </citation>
    <scope>NUCLEOTIDE SEQUENCE [LARGE SCALE GENOMIC DNA]</scope>
    <source>
        <strain evidence="8 9">HG66A1</strain>
    </source>
</reference>